<sequence length="74" mass="8218">VIAGDFNAHSEGWGCSPRQRDPRGEAVIDWAVGLDLLLMNRESASTCVQPEGESVIDLTWAFPSAAWLFQEWKV</sequence>
<gene>
    <name evidence="3" type="ORF">EAI_03511</name>
</gene>
<evidence type="ECO:0000256" key="1">
    <source>
        <dbReference type="SAM" id="MobiDB-lite"/>
    </source>
</evidence>
<dbReference type="OrthoDB" id="7554092at2759"/>
<dbReference type="GO" id="GO:0003824">
    <property type="term" value="F:catalytic activity"/>
    <property type="evidence" value="ECO:0007669"/>
    <property type="project" value="InterPro"/>
</dbReference>
<proteinExistence type="predicted"/>
<dbReference type="InterPro" id="IPR036691">
    <property type="entry name" value="Endo/exonu/phosph_ase_sf"/>
</dbReference>
<dbReference type="Proteomes" id="UP000008237">
    <property type="component" value="Unassembled WGS sequence"/>
</dbReference>
<feature type="region of interest" description="Disordered" evidence="1">
    <location>
        <begin position="1"/>
        <end position="20"/>
    </location>
</feature>
<dbReference type="EMBL" id="GL447510">
    <property type="protein sequence ID" value="EFN86421.1"/>
    <property type="molecule type" value="Genomic_DNA"/>
</dbReference>
<feature type="non-terminal residue" evidence="3">
    <location>
        <position position="74"/>
    </location>
</feature>
<feature type="domain" description="Endonuclease/exonuclease/phosphatase" evidence="2">
    <location>
        <begin position="1"/>
        <end position="64"/>
    </location>
</feature>
<reference evidence="3 4" key="1">
    <citation type="journal article" date="2010" name="Science">
        <title>Genomic comparison of the ants Camponotus floridanus and Harpegnathos saltator.</title>
        <authorList>
            <person name="Bonasio R."/>
            <person name="Zhang G."/>
            <person name="Ye C."/>
            <person name="Mutti N.S."/>
            <person name="Fang X."/>
            <person name="Qin N."/>
            <person name="Donahue G."/>
            <person name="Yang P."/>
            <person name="Li Q."/>
            <person name="Li C."/>
            <person name="Zhang P."/>
            <person name="Huang Z."/>
            <person name="Berger S.L."/>
            <person name="Reinberg D."/>
            <person name="Wang J."/>
            <person name="Liebig J."/>
        </authorList>
    </citation>
    <scope>NUCLEOTIDE SEQUENCE [LARGE SCALE GENOMIC DNA]</scope>
    <source>
        <strain evidence="3 4">R22 G/1</strain>
    </source>
</reference>
<accession>E2BD09</accession>
<name>E2BD09_HARSA</name>
<dbReference type="SUPFAM" id="SSF56219">
    <property type="entry name" value="DNase I-like"/>
    <property type="match status" value="1"/>
</dbReference>
<dbReference type="Pfam" id="PF14529">
    <property type="entry name" value="Exo_endo_phos_2"/>
    <property type="match status" value="1"/>
</dbReference>
<dbReference type="AlphaFoldDB" id="E2BD09"/>
<dbReference type="Gene3D" id="3.60.10.10">
    <property type="entry name" value="Endonuclease/exonuclease/phosphatase"/>
    <property type="match status" value="1"/>
</dbReference>
<evidence type="ECO:0000313" key="3">
    <source>
        <dbReference type="EMBL" id="EFN86421.1"/>
    </source>
</evidence>
<evidence type="ECO:0000313" key="4">
    <source>
        <dbReference type="Proteomes" id="UP000008237"/>
    </source>
</evidence>
<protein>
    <recommendedName>
        <fullName evidence="2">Endonuclease/exonuclease/phosphatase domain-containing protein</fullName>
    </recommendedName>
</protein>
<evidence type="ECO:0000259" key="2">
    <source>
        <dbReference type="Pfam" id="PF14529"/>
    </source>
</evidence>
<feature type="non-terminal residue" evidence="3">
    <location>
        <position position="1"/>
    </location>
</feature>
<keyword evidence="4" id="KW-1185">Reference proteome</keyword>
<dbReference type="InterPro" id="IPR005135">
    <property type="entry name" value="Endo/exonuclease/phosphatase"/>
</dbReference>
<organism evidence="4">
    <name type="scientific">Harpegnathos saltator</name>
    <name type="common">Jerdon's jumping ant</name>
    <dbReference type="NCBI Taxonomy" id="610380"/>
    <lineage>
        <taxon>Eukaryota</taxon>
        <taxon>Metazoa</taxon>
        <taxon>Ecdysozoa</taxon>
        <taxon>Arthropoda</taxon>
        <taxon>Hexapoda</taxon>
        <taxon>Insecta</taxon>
        <taxon>Pterygota</taxon>
        <taxon>Neoptera</taxon>
        <taxon>Endopterygota</taxon>
        <taxon>Hymenoptera</taxon>
        <taxon>Apocrita</taxon>
        <taxon>Aculeata</taxon>
        <taxon>Formicoidea</taxon>
        <taxon>Formicidae</taxon>
        <taxon>Ponerinae</taxon>
        <taxon>Ponerini</taxon>
        <taxon>Harpegnathos</taxon>
    </lineage>
</organism>
<dbReference type="InParanoid" id="E2BD09"/>